<comment type="caution">
    <text evidence="2">The sequence shown here is derived from an EMBL/GenBank/DDBJ whole genome shotgun (WGS) entry which is preliminary data.</text>
</comment>
<name>A0A392VFF4_9FABA</name>
<keyword evidence="1" id="KW-0732">Signal</keyword>
<accession>A0A392VFF4</accession>
<feature type="chain" id="PRO_5017466010" evidence="1">
    <location>
        <begin position="19"/>
        <end position="45"/>
    </location>
</feature>
<sequence>MILGSTLFSLLVLLFSMACPSSPCFYGYVLLTCGKGHGMNVMFAL</sequence>
<evidence type="ECO:0000313" key="3">
    <source>
        <dbReference type="Proteomes" id="UP000265520"/>
    </source>
</evidence>
<feature type="signal peptide" evidence="1">
    <location>
        <begin position="1"/>
        <end position="18"/>
    </location>
</feature>
<evidence type="ECO:0000256" key="1">
    <source>
        <dbReference type="SAM" id="SignalP"/>
    </source>
</evidence>
<protein>
    <submittedName>
        <fullName evidence="2">Uncharacterized protein</fullName>
    </submittedName>
</protein>
<reference evidence="2 3" key="1">
    <citation type="journal article" date="2018" name="Front. Plant Sci.">
        <title>Red Clover (Trifolium pratense) and Zigzag Clover (T. medium) - A Picture of Genomic Similarities and Differences.</title>
        <authorList>
            <person name="Dluhosova J."/>
            <person name="Istvanek J."/>
            <person name="Nedelnik J."/>
            <person name="Repkova J."/>
        </authorList>
    </citation>
    <scope>NUCLEOTIDE SEQUENCE [LARGE SCALE GENOMIC DNA]</scope>
    <source>
        <strain evidence="3">cv. 10/8</strain>
        <tissue evidence="2">Leaf</tissue>
    </source>
</reference>
<dbReference type="Proteomes" id="UP000265520">
    <property type="component" value="Unassembled WGS sequence"/>
</dbReference>
<dbReference type="EMBL" id="LXQA011121304">
    <property type="protein sequence ID" value="MCI85681.1"/>
    <property type="molecule type" value="Genomic_DNA"/>
</dbReference>
<feature type="non-terminal residue" evidence="2">
    <location>
        <position position="45"/>
    </location>
</feature>
<organism evidence="2 3">
    <name type="scientific">Trifolium medium</name>
    <dbReference type="NCBI Taxonomy" id="97028"/>
    <lineage>
        <taxon>Eukaryota</taxon>
        <taxon>Viridiplantae</taxon>
        <taxon>Streptophyta</taxon>
        <taxon>Embryophyta</taxon>
        <taxon>Tracheophyta</taxon>
        <taxon>Spermatophyta</taxon>
        <taxon>Magnoliopsida</taxon>
        <taxon>eudicotyledons</taxon>
        <taxon>Gunneridae</taxon>
        <taxon>Pentapetalae</taxon>
        <taxon>rosids</taxon>
        <taxon>fabids</taxon>
        <taxon>Fabales</taxon>
        <taxon>Fabaceae</taxon>
        <taxon>Papilionoideae</taxon>
        <taxon>50 kb inversion clade</taxon>
        <taxon>NPAAA clade</taxon>
        <taxon>Hologalegina</taxon>
        <taxon>IRL clade</taxon>
        <taxon>Trifolieae</taxon>
        <taxon>Trifolium</taxon>
    </lineage>
</organism>
<proteinExistence type="predicted"/>
<keyword evidence="3" id="KW-1185">Reference proteome</keyword>
<dbReference type="AlphaFoldDB" id="A0A392VFF4"/>
<evidence type="ECO:0000313" key="2">
    <source>
        <dbReference type="EMBL" id="MCI85681.1"/>
    </source>
</evidence>